<sequence length="956" mass="100668">MQHHTPRGGLLVPASSSSNCGTHHQPHHQQDQQDQRDQQQHQRHSQREAPSFSQSSSQFLQLPAKARPPTPPLCEPSSHPSAAGSTASSSTMGRRWSSSSSSTTTATGLRRQTPQQPPPQRPRAVHTTDQGTKPTLHSEMAPRRRSRRSRRSCRALTMDTLHRVKACMTLASQVTSTAHLPVPTHEPPLQRDQTRWVIDQRGPTTTNHHQEGVRTRPSRPQTQSRSAISPAVRHRLAGPQSTRQATQPTAAMTPSSSPPQSPSQSKSPSQSQPQSPVASQRPVTAAVTTNATGADTSPSSSRSLSAFDDSGIARDAHGDPPGVAHAHTASAPLMDKPAPRQRTTRKVDEFVAMMGEFPTDVDVQEFGCLALAEVMSLGGKCTQPCVAVLVRAVGLRNAPPDLVAAALSALTAAAETTTPGHQLVHSELVLQVVLSAMRNNRPFDHVQAPACEYLQRVTQAASLSTTTVPAATAPARTRTRHKQPPALVSGAGDGENDSSHNNSADRNENACADTRDAITSARRQRTVWFAPVIATTATNRAMARQTSSNNNKCHSSRNMNNSNKSSSSSNDNSGDESADYVEHPFVANAYLVKCPFPPSALTRAALSVLAPSFATSTASTSPAAAVEALAHGIASTMLMVLDAHPDRTSLLHLAVDVLVNLTRHSSAAAVCEQLACGSGVRSVVQIMAKHGSHAGLQRVGCTLLAQLVSSSSSSNGRAACVRGMVASRAIATAVLPAMRTHARDRALQLAALGVLEAVVATAAIRAIALDTSGSGGHGSGGGAVPGVLTRAQLEAMAAGVTASMAVHPDVASVQMTGLRVLEQLVRVAVHGRDGASDSSICRCVCRDCRCCQHGRASVDSGLHVTYPDEVPRAVSVDCPPSSEQPQPRRQCCQGGGAACETCSFRVVGSSYSSSAGEMRAEVVRVAATTLQRFSANSLVLDAATRALRACTAIRTH</sequence>
<feature type="compositionally biased region" description="Polar residues" evidence="1">
    <location>
        <begin position="539"/>
        <end position="553"/>
    </location>
</feature>
<dbReference type="InParanoid" id="F2UAL8"/>
<keyword evidence="3" id="KW-1185">Reference proteome</keyword>
<feature type="region of interest" description="Disordered" evidence="1">
    <location>
        <begin position="464"/>
        <end position="511"/>
    </location>
</feature>
<feature type="region of interest" description="Disordered" evidence="1">
    <location>
        <begin position="176"/>
        <end position="195"/>
    </location>
</feature>
<proteinExistence type="predicted"/>
<dbReference type="GeneID" id="16074295"/>
<dbReference type="Gene3D" id="1.25.10.10">
    <property type="entry name" value="Leucine-rich Repeat Variant"/>
    <property type="match status" value="1"/>
</dbReference>
<dbReference type="AlphaFoldDB" id="F2UAL8"/>
<feature type="compositionally biased region" description="Basic residues" evidence="1">
    <location>
        <begin position="143"/>
        <end position="153"/>
    </location>
</feature>
<name>F2UAL8_SALR5</name>
<feature type="compositionally biased region" description="Low complexity" evidence="1">
    <location>
        <begin position="76"/>
        <end position="114"/>
    </location>
</feature>
<dbReference type="EMBL" id="GL832966">
    <property type="protein sequence ID" value="EGD73434.1"/>
    <property type="molecule type" value="Genomic_DNA"/>
</dbReference>
<evidence type="ECO:0000313" key="3">
    <source>
        <dbReference type="Proteomes" id="UP000007799"/>
    </source>
</evidence>
<feature type="compositionally biased region" description="Low complexity" evidence="1">
    <location>
        <begin position="244"/>
        <end position="255"/>
    </location>
</feature>
<feature type="region of interest" description="Disordered" evidence="1">
    <location>
        <begin position="202"/>
        <end position="342"/>
    </location>
</feature>
<evidence type="ECO:0000313" key="2">
    <source>
        <dbReference type="EMBL" id="EGD73434.1"/>
    </source>
</evidence>
<reference evidence="2" key="1">
    <citation type="submission" date="2009-08" db="EMBL/GenBank/DDBJ databases">
        <title>Annotation of Salpingoeca rosetta.</title>
        <authorList>
            <consortium name="The Broad Institute Genome Sequencing Platform"/>
            <person name="Russ C."/>
            <person name="Cuomo C."/>
            <person name="Burger G."/>
            <person name="Gray M.W."/>
            <person name="Holland P.W.H."/>
            <person name="King N."/>
            <person name="Lang F.B.F."/>
            <person name="Roger A.J."/>
            <person name="Ruiz-Trillo I."/>
            <person name="Young S.K."/>
            <person name="Zeng Q."/>
            <person name="Gargeya S."/>
            <person name="Alvarado L."/>
            <person name="Berlin A."/>
            <person name="Chapman S.B."/>
            <person name="Chen Z."/>
            <person name="Freedman E."/>
            <person name="Gellesch M."/>
            <person name="Goldberg J."/>
            <person name="Griggs A."/>
            <person name="Gujja S."/>
            <person name="Heilman E."/>
            <person name="Heiman D."/>
            <person name="Howarth C."/>
            <person name="Mehta T."/>
            <person name="Neiman D."/>
            <person name="Pearson M."/>
            <person name="Roberts A."/>
            <person name="Saif S."/>
            <person name="Shea T."/>
            <person name="Shenoy N."/>
            <person name="Sisk P."/>
            <person name="Stolte C."/>
            <person name="Sykes S."/>
            <person name="White J."/>
            <person name="Yandava C."/>
            <person name="Haas B."/>
            <person name="Nusbaum C."/>
            <person name="Birren B."/>
        </authorList>
    </citation>
    <scope>NUCLEOTIDE SEQUENCE [LARGE SCALE GENOMIC DNA]</scope>
    <source>
        <strain evidence="2">ATCC 50818</strain>
    </source>
</reference>
<feature type="compositionally biased region" description="Polar residues" evidence="1">
    <location>
        <begin position="218"/>
        <end position="227"/>
    </location>
</feature>
<protein>
    <submittedName>
        <fullName evidence="2">Uncharacterized protein</fullName>
    </submittedName>
</protein>
<gene>
    <name evidence="2" type="ORF">PTSG_05137</name>
</gene>
<feature type="compositionally biased region" description="Low complexity" evidence="1">
    <location>
        <begin position="262"/>
        <end position="310"/>
    </location>
</feature>
<dbReference type="SUPFAM" id="SSF48371">
    <property type="entry name" value="ARM repeat"/>
    <property type="match status" value="1"/>
</dbReference>
<feature type="compositionally biased region" description="Low complexity" evidence="1">
    <location>
        <begin position="556"/>
        <end position="572"/>
    </location>
</feature>
<dbReference type="KEGG" id="sre:PTSG_05137"/>
<feature type="region of interest" description="Disordered" evidence="1">
    <location>
        <begin position="539"/>
        <end position="577"/>
    </location>
</feature>
<dbReference type="InterPro" id="IPR016024">
    <property type="entry name" value="ARM-type_fold"/>
</dbReference>
<feature type="compositionally biased region" description="Low complexity" evidence="1">
    <location>
        <begin position="51"/>
        <end position="62"/>
    </location>
</feature>
<feature type="compositionally biased region" description="Basic and acidic residues" evidence="1">
    <location>
        <begin position="28"/>
        <end position="40"/>
    </location>
</feature>
<feature type="region of interest" description="Disordered" evidence="1">
    <location>
        <begin position="1"/>
        <end position="154"/>
    </location>
</feature>
<dbReference type="InterPro" id="IPR011989">
    <property type="entry name" value="ARM-like"/>
</dbReference>
<feature type="compositionally biased region" description="Low complexity" evidence="1">
    <location>
        <begin position="464"/>
        <end position="476"/>
    </location>
</feature>
<organism evidence="3">
    <name type="scientific">Salpingoeca rosetta (strain ATCC 50818 / BSB-021)</name>
    <dbReference type="NCBI Taxonomy" id="946362"/>
    <lineage>
        <taxon>Eukaryota</taxon>
        <taxon>Choanoflagellata</taxon>
        <taxon>Craspedida</taxon>
        <taxon>Salpingoecidae</taxon>
        <taxon>Salpingoeca</taxon>
    </lineage>
</organism>
<accession>F2UAL8</accession>
<dbReference type="Proteomes" id="UP000007799">
    <property type="component" value="Unassembled WGS sequence"/>
</dbReference>
<evidence type="ECO:0000256" key="1">
    <source>
        <dbReference type="SAM" id="MobiDB-lite"/>
    </source>
</evidence>
<dbReference type="RefSeq" id="XP_004993716.1">
    <property type="nucleotide sequence ID" value="XM_004993659.1"/>
</dbReference>